<dbReference type="PANTHER" id="PTHR20982:SF3">
    <property type="entry name" value="MITOCHONDRIAL RIBOSOME RECYCLING FACTOR PSEUDO 1"/>
    <property type="match status" value="1"/>
</dbReference>
<dbReference type="InterPro" id="IPR036191">
    <property type="entry name" value="RRF_sf"/>
</dbReference>
<evidence type="ECO:0000256" key="2">
    <source>
        <dbReference type="ARBA" id="ARBA00020581"/>
    </source>
</evidence>
<accession>A0A183VCG8</accession>
<evidence type="ECO:0000256" key="5">
    <source>
        <dbReference type="SAM" id="MobiDB-lite"/>
    </source>
</evidence>
<reference evidence="9" key="1">
    <citation type="submission" date="2016-06" db="UniProtKB">
        <authorList>
            <consortium name="WormBaseParasite"/>
        </authorList>
    </citation>
    <scope>IDENTIFICATION</scope>
</reference>
<evidence type="ECO:0000313" key="7">
    <source>
        <dbReference type="EMBL" id="VDM49759.1"/>
    </source>
</evidence>
<evidence type="ECO:0000256" key="3">
    <source>
        <dbReference type="ARBA" id="ARBA00022917"/>
    </source>
</evidence>
<organism evidence="8 9">
    <name type="scientific">Toxocara canis</name>
    <name type="common">Canine roundworm</name>
    <dbReference type="NCBI Taxonomy" id="6265"/>
    <lineage>
        <taxon>Eukaryota</taxon>
        <taxon>Metazoa</taxon>
        <taxon>Ecdysozoa</taxon>
        <taxon>Nematoda</taxon>
        <taxon>Chromadorea</taxon>
        <taxon>Rhabditida</taxon>
        <taxon>Spirurina</taxon>
        <taxon>Ascaridomorpha</taxon>
        <taxon>Ascaridoidea</taxon>
        <taxon>Toxocaridae</taxon>
        <taxon>Toxocara</taxon>
    </lineage>
</organism>
<keyword evidence="8" id="KW-1185">Reference proteome</keyword>
<dbReference type="InterPro" id="IPR023584">
    <property type="entry name" value="Ribosome_recyc_fac_dom"/>
</dbReference>
<dbReference type="Gene3D" id="3.30.1360.40">
    <property type="match status" value="1"/>
</dbReference>
<dbReference type="WBParaSite" id="TCNE_0001844201-mRNA-1">
    <property type="protein sequence ID" value="TCNE_0001844201-mRNA-1"/>
    <property type="gene ID" value="TCNE_0001844201"/>
</dbReference>
<evidence type="ECO:0000313" key="8">
    <source>
        <dbReference type="Proteomes" id="UP000050794"/>
    </source>
</evidence>
<dbReference type="GO" id="GO:0006412">
    <property type="term" value="P:translation"/>
    <property type="evidence" value="ECO:0007669"/>
    <property type="project" value="UniProtKB-KW"/>
</dbReference>
<dbReference type="SUPFAM" id="SSF55194">
    <property type="entry name" value="Ribosome recycling factor, RRF"/>
    <property type="match status" value="1"/>
</dbReference>
<proteinExistence type="inferred from homology"/>
<dbReference type="PANTHER" id="PTHR20982">
    <property type="entry name" value="RIBOSOME RECYCLING FACTOR"/>
    <property type="match status" value="1"/>
</dbReference>
<dbReference type="GO" id="GO:0005739">
    <property type="term" value="C:mitochondrion"/>
    <property type="evidence" value="ECO:0007669"/>
    <property type="project" value="TreeGrafter"/>
</dbReference>
<protein>
    <recommendedName>
        <fullName evidence="2">Ribosome-recycling factor, mitochondrial</fullName>
    </recommendedName>
    <alternativeName>
        <fullName evidence="4">Ribosome-releasing factor, mitochondrial</fullName>
    </alternativeName>
</protein>
<dbReference type="FunFam" id="3.30.1360.40:FF:000001">
    <property type="entry name" value="Ribosome-recycling factor"/>
    <property type="match status" value="1"/>
</dbReference>
<evidence type="ECO:0000313" key="9">
    <source>
        <dbReference type="WBParaSite" id="TCNE_0001844201-mRNA-1"/>
    </source>
</evidence>
<dbReference type="EMBL" id="UYWY01025528">
    <property type="protein sequence ID" value="VDM49759.1"/>
    <property type="molecule type" value="Genomic_DNA"/>
</dbReference>
<dbReference type="AlphaFoldDB" id="A0A183VCG8"/>
<dbReference type="InterPro" id="IPR002661">
    <property type="entry name" value="Ribosome_recyc_fac"/>
</dbReference>
<evidence type="ECO:0000256" key="1">
    <source>
        <dbReference type="ARBA" id="ARBA00005912"/>
    </source>
</evidence>
<keyword evidence="3" id="KW-0648">Protein biosynthesis</keyword>
<gene>
    <name evidence="7" type="ORF">TCNE_LOCUS18438</name>
</gene>
<comment type="similarity">
    <text evidence="1">Belongs to the RRF family.</text>
</comment>
<evidence type="ECO:0000259" key="6">
    <source>
        <dbReference type="Pfam" id="PF01765"/>
    </source>
</evidence>
<feature type="domain" description="Ribosome recycling factor" evidence="6">
    <location>
        <begin position="118"/>
        <end position="229"/>
    </location>
</feature>
<sequence length="328" mass="36852">MEALLYVKNGIFIQRTKRVSRATVSANTPKSRQLSKNSRTARLSCTSTQSDATGVGIGPQAIPDAPVGGDDYDGDEVNNDLDTMAGASKEIRETKDDADNPYVQGAMKEMKELESILNEELAKHFSLQVDLRAYEEILVKLDSGEEHRMNRLGRVVLKSPQMVMINFGDNPTAIKAAKLAIQKSNLNVNPQQEGVALYVPVPRMTRERREQLAATAKAKMFNDFKEALNVASRLIWQVSTAIDHSEFGSQHLLLWGQRNTASCEYFFRFMQTLFQVYAKYDKKSSKEMKSQDEAVHTRATLLSMKRAMESRGVELIEAKRIELLKEVA</sequence>
<feature type="region of interest" description="Disordered" evidence="5">
    <location>
        <begin position="22"/>
        <end position="58"/>
    </location>
</feature>
<feature type="compositionally biased region" description="Polar residues" evidence="5">
    <location>
        <begin position="22"/>
        <end position="52"/>
    </location>
</feature>
<name>A0A183VCG8_TOXCA</name>
<dbReference type="Proteomes" id="UP000050794">
    <property type="component" value="Unassembled WGS sequence"/>
</dbReference>
<dbReference type="Pfam" id="PF01765">
    <property type="entry name" value="RRF"/>
    <property type="match status" value="1"/>
</dbReference>
<dbReference type="GO" id="GO:0043023">
    <property type="term" value="F:ribosomal large subunit binding"/>
    <property type="evidence" value="ECO:0007669"/>
    <property type="project" value="TreeGrafter"/>
</dbReference>
<evidence type="ECO:0000256" key="4">
    <source>
        <dbReference type="ARBA" id="ARBA00033107"/>
    </source>
</evidence>
<reference evidence="7 8" key="2">
    <citation type="submission" date="2018-11" db="EMBL/GenBank/DDBJ databases">
        <authorList>
            <consortium name="Pathogen Informatics"/>
        </authorList>
    </citation>
    <scope>NUCLEOTIDE SEQUENCE [LARGE SCALE GENOMIC DNA]</scope>
</reference>